<dbReference type="EMBL" id="BGPR01004699">
    <property type="protein sequence ID" value="GBN02423.1"/>
    <property type="molecule type" value="Genomic_DNA"/>
</dbReference>
<organism evidence="2 3">
    <name type="scientific">Araneus ventricosus</name>
    <name type="common">Orbweaver spider</name>
    <name type="synonym">Epeira ventricosa</name>
    <dbReference type="NCBI Taxonomy" id="182803"/>
    <lineage>
        <taxon>Eukaryota</taxon>
        <taxon>Metazoa</taxon>
        <taxon>Ecdysozoa</taxon>
        <taxon>Arthropoda</taxon>
        <taxon>Chelicerata</taxon>
        <taxon>Arachnida</taxon>
        <taxon>Araneae</taxon>
        <taxon>Araneomorphae</taxon>
        <taxon>Entelegynae</taxon>
        <taxon>Araneoidea</taxon>
        <taxon>Araneidae</taxon>
        <taxon>Araneus</taxon>
    </lineage>
</organism>
<keyword evidence="3" id="KW-1185">Reference proteome</keyword>
<name>A0A4Y2KM01_ARAVE</name>
<keyword evidence="1" id="KW-0472">Membrane</keyword>
<dbReference type="AlphaFoldDB" id="A0A4Y2KM01"/>
<keyword evidence="1" id="KW-1133">Transmembrane helix</keyword>
<reference evidence="2 3" key="1">
    <citation type="journal article" date="2019" name="Sci. Rep.">
        <title>Orb-weaving spider Araneus ventricosus genome elucidates the spidroin gene catalogue.</title>
        <authorList>
            <person name="Kono N."/>
            <person name="Nakamura H."/>
            <person name="Ohtoshi R."/>
            <person name="Moran D.A.P."/>
            <person name="Shinohara A."/>
            <person name="Yoshida Y."/>
            <person name="Fujiwara M."/>
            <person name="Mori M."/>
            <person name="Tomita M."/>
            <person name="Arakawa K."/>
        </authorList>
    </citation>
    <scope>NUCLEOTIDE SEQUENCE [LARGE SCALE GENOMIC DNA]</scope>
</reference>
<comment type="caution">
    <text evidence="2">The sequence shown here is derived from an EMBL/GenBank/DDBJ whole genome shotgun (WGS) entry which is preliminary data.</text>
</comment>
<accession>A0A4Y2KM01</accession>
<evidence type="ECO:0000256" key="1">
    <source>
        <dbReference type="SAM" id="Phobius"/>
    </source>
</evidence>
<evidence type="ECO:0000313" key="2">
    <source>
        <dbReference type="EMBL" id="GBN02423.1"/>
    </source>
</evidence>
<proteinExistence type="predicted"/>
<protein>
    <submittedName>
        <fullName evidence="2">Uncharacterized protein</fullName>
    </submittedName>
</protein>
<gene>
    <name evidence="2" type="ORF">AVEN_3041_1</name>
</gene>
<feature type="transmembrane region" description="Helical" evidence="1">
    <location>
        <begin position="28"/>
        <end position="50"/>
    </location>
</feature>
<dbReference type="Proteomes" id="UP000499080">
    <property type="component" value="Unassembled WGS sequence"/>
</dbReference>
<sequence length="91" mass="10935">MIEFPAQDECCSKCYNDLVDSLKDSASWMMFLLIRLIVLVVTVVFARLSIHTLRKWEQRFQARRVEKPERVKKWYFNNTFCQFSCDESESE</sequence>
<keyword evidence="1" id="KW-0812">Transmembrane</keyword>
<evidence type="ECO:0000313" key="3">
    <source>
        <dbReference type="Proteomes" id="UP000499080"/>
    </source>
</evidence>